<evidence type="ECO:0000313" key="4">
    <source>
        <dbReference type="Proteomes" id="UP000639274"/>
    </source>
</evidence>
<keyword evidence="4" id="KW-1185">Reference proteome</keyword>
<protein>
    <recommendedName>
        <fullName evidence="5">Lipoprotein</fullName>
    </recommendedName>
</protein>
<organism evidence="3 4">
    <name type="scientific">Agrilutibacter solisilvae</name>
    <dbReference type="NCBI Taxonomy" id="2763317"/>
    <lineage>
        <taxon>Bacteria</taxon>
        <taxon>Pseudomonadati</taxon>
        <taxon>Pseudomonadota</taxon>
        <taxon>Gammaproteobacteria</taxon>
        <taxon>Lysobacterales</taxon>
        <taxon>Lysobacteraceae</taxon>
        <taxon>Agrilutibacter</taxon>
    </lineage>
</organism>
<evidence type="ECO:0000313" key="3">
    <source>
        <dbReference type="EMBL" id="QSX79700.1"/>
    </source>
</evidence>
<feature type="compositionally biased region" description="Basic and acidic residues" evidence="1">
    <location>
        <begin position="52"/>
        <end position="68"/>
    </location>
</feature>
<name>A0A974Y320_9GAMM</name>
<dbReference type="EMBL" id="CP071518">
    <property type="protein sequence ID" value="QSX79700.1"/>
    <property type="molecule type" value="Genomic_DNA"/>
</dbReference>
<dbReference type="KEGG" id="lsf:I8J32_007625"/>
<feature type="region of interest" description="Disordered" evidence="1">
    <location>
        <begin position="20"/>
        <end position="96"/>
    </location>
</feature>
<dbReference type="PROSITE" id="PS51257">
    <property type="entry name" value="PROKAR_LIPOPROTEIN"/>
    <property type="match status" value="1"/>
</dbReference>
<dbReference type="AlphaFoldDB" id="A0A974Y320"/>
<feature type="compositionally biased region" description="Low complexity" evidence="1">
    <location>
        <begin position="20"/>
        <end position="39"/>
    </location>
</feature>
<dbReference type="Proteomes" id="UP000639274">
    <property type="component" value="Chromosome"/>
</dbReference>
<dbReference type="RefSeq" id="WP_200610311.1">
    <property type="nucleotide sequence ID" value="NZ_CP071518.1"/>
</dbReference>
<gene>
    <name evidence="3" type="ORF">I8J32_007625</name>
</gene>
<feature type="signal peptide" evidence="2">
    <location>
        <begin position="1"/>
        <end position="22"/>
    </location>
</feature>
<evidence type="ECO:0000256" key="2">
    <source>
        <dbReference type="SAM" id="SignalP"/>
    </source>
</evidence>
<sequence length="177" mass="18747">MTSRLICITALALALAACKPTAPETAKPDAAATPTAEQPPAQPADPMATEGGPERPDLAMPERDKTPVDAKVVNVRLSSSGDTEKHTLGAPTEKFGPKDTVYAEVETSGSAKEYTIYAKWMTADGTVLADYGMRVDQPGTKRTVISLSKPDGWPSGKNSIELAVNGKTERTVTFEVQ</sequence>
<evidence type="ECO:0008006" key="5">
    <source>
        <dbReference type="Google" id="ProtNLM"/>
    </source>
</evidence>
<proteinExistence type="predicted"/>
<accession>A0A974Y320</accession>
<evidence type="ECO:0000256" key="1">
    <source>
        <dbReference type="SAM" id="MobiDB-lite"/>
    </source>
</evidence>
<reference evidence="3 4" key="1">
    <citation type="submission" date="2021-03" db="EMBL/GenBank/DDBJ databases">
        <title>Lysobacter sp. nov. isolated from soil of gangwondo yeongwol, south Korea.</title>
        <authorList>
            <person name="Kim K.R."/>
            <person name="Kim K.H."/>
            <person name="Jeon C.O."/>
        </authorList>
    </citation>
    <scope>NUCLEOTIDE SEQUENCE [LARGE SCALE GENOMIC DNA]</scope>
    <source>
        <strain evidence="3 4">R19</strain>
    </source>
</reference>
<keyword evidence="2" id="KW-0732">Signal</keyword>
<feature type="chain" id="PRO_5037332552" description="Lipoprotein" evidence="2">
    <location>
        <begin position="23"/>
        <end position="177"/>
    </location>
</feature>